<organism evidence="2 3">
    <name type="scientific">Catharus ustulatus</name>
    <name type="common">Russet-backed thrush</name>
    <name type="synonym">Hylocichla ustulatus</name>
    <dbReference type="NCBI Taxonomy" id="91951"/>
    <lineage>
        <taxon>Eukaryota</taxon>
        <taxon>Metazoa</taxon>
        <taxon>Chordata</taxon>
        <taxon>Craniata</taxon>
        <taxon>Vertebrata</taxon>
        <taxon>Euteleostomi</taxon>
        <taxon>Archelosauria</taxon>
        <taxon>Archosauria</taxon>
        <taxon>Dinosauria</taxon>
        <taxon>Saurischia</taxon>
        <taxon>Theropoda</taxon>
        <taxon>Coelurosauria</taxon>
        <taxon>Aves</taxon>
        <taxon>Neognathae</taxon>
        <taxon>Neoaves</taxon>
        <taxon>Telluraves</taxon>
        <taxon>Australaves</taxon>
        <taxon>Passeriformes</taxon>
        <taxon>Turdidae</taxon>
        <taxon>Catharus</taxon>
    </lineage>
</organism>
<dbReference type="GO" id="GO:0005737">
    <property type="term" value="C:cytoplasm"/>
    <property type="evidence" value="ECO:0007669"/>
    <property type="project" value="TreeGrafter"/>
</dbReference>
<dbReference type="PANTHER" id="PTHR15623">
    <property type="entry name" value="SPERMATOGENESIS-ASSOCIATED SERINE-RICH PROTEIN 2-RELATED"/>
    <property type="match status" value="1"/>
</dbReference>
<name>A0A8C3U7I2_CATUS</name>
<feature type="compositionally biased region" description="Pro residues" evidence="1">
    <location>
        <begin position="162"/>
        <end position="179"/>
    </location>
</feature>
<dbReference type="Pfam" id="PF07139">
    <property type="entry name" value="SPATS2-like"/>
    <property type="match status" value="1"/>
</dbReference>
<reference evidence="2" key="3">
    <citation type="submission" date="2025-09" db="UniProtKB">
        <authorList>
            <consortium name="Ensembl"/>
        </authorList>
    </citation>
    <scope>IDENTIFICATION</scope>
</reference>
<proteinExistence type="predicted"/>
<keyword evidence="3" id="KW-1185">Reference proteome</keyword>
<protein>
    <submittedName>
        <fullName evidence="2">Uncharacterized protein</fullName>
    </submittedName>
</protein>
<dbReference type="InterPro" id="IPR009816">
    <property type="entry name" value="SPATS2-like"/>
</dbReference>
<reference evidence="2" key="2">
    <citation type="submission" date="2025-08" db="UniProtKB">
        <authorList>
            <consortium name="Ensembl"/>
        </authorList>
    </citation>
    <scope>IDENTIFICATION</scope>
</reference>
<sequence length="544" mass="60986">MPWFPIIPSYFPHYSQFLFPSFPVFPVPFPIIPSSFSHHSQYLFPFPRSSPSVPWFPVFPPWIFPSFPTIPSSFSHHSQFLFPLFSVQAVRAVVPNRSNTEIVLVLQHFDNAVDRTVQAFMEGKKSRIWEKMGKFGKKWEFWGGTGWCRHSWRPKKKKSKPRPQPGPGPAPSAPEPWPGPALNGFHGNGADTMETLSDGGDSGGGLWDTGGAWGNCGKFWGIVGYWGSPGDSGKLEESGGFWEILGDCGKLGEWCSLEKSLKDLQRCSVALARFRALLRDEVENSLRRARAAFGEIQSCLMDREVALLAEMDKVKAEAMELLSLRQRRAEALRLLTEAAPGMSEEQLLELRADIKHFVSERKFDEELGRAGRFGCDLEALRGSIGNFGHEKSRKIQKNQPWAGPGASAATWRRSGAALGPLDMVSERFQKILGILGITSWGKFQKNPEKSRKNQPWAGQGASAATWRRSGAALATLDMVSERFQKILGILRIKSWKIWELNPGKSGVKCWEIWENSRKISPGQGRALRLRPGGAQGQHWQLWAW</sequence>
<feature type="compositionally biased region" description="Basic residues" evidence="1">
    <location>
        <begin position="151"/>
        <end position="161"/>
    </location>
</feature>
<dbReference type="AlphaFoldDB" id="A0A8C3U7I2"/>
<evidence type="ECO:0000313" key="2">
    <source>
        <dbReference type="Ensembl" id="ENSCUSP00005009985.1"/>
    </source>
</evidence>
<dbReference type="Ensembl" id="ENSCUST00005010408.1">
    <property type="protein sequence ID" value="ENSCUSP00005009985.1"/>
    <property type="gene ID" value="ENSCUSG00005006377.1"/>
</dbReference>
<dbReference type="Proteomes" id="UP000694563">
    <property type="component" value="Chromosome 31"/>
</dbReference>
<evidence type="ECO:0000313" key="3">
    <source>
        <dbReference type="Proteomes" id="UP000694563"/>
    </source>
</evidence>
<feature type="region of interest" description="Disordered" evidence="1">
    <location>
        <begin position="151"/>
        <end position="204"/>
    </location>
</feature>
<dbReference type="PANTHER" id="PTHR15623:SF11">
    <property type="entry name" value="SPERMATOGENESIS-ASSOCIATED SERINE-RICH PROTEIN 2"/>
    <property type="match status" value="1"/>
</dbReference>
<evidence type="ECO:0000256" key="1">
    <source>
        <dbReference type="SAM" id="MobiDB-lite"/>
    </source>
</evidence>
<accession>A0A8C3U7I2</accession>
<reference evidence="2" key="1">
    <citation type="submission" date="2020-10" db="EMBL/GenBank/DDBJ databases">
        <title>Catharus ustulatus (Swainson's thrush) genome, bCatUst1, primary haplotype v2.</title>
        <authorList>
            <person name="Delmore K."/>
            <person name="Vafadar M."/>
            <person name="Formenti G."/>
            <person name="Chow W."/>
            <person name="Pelan S."/>
            <person name="Howe K."/>
            <person name="Rhie A."/>
            <person name="Mountcastle J."/>
            <person name="Haase B."/>
            <person name="Fedrigo O."/>
            <person name="Jarvis E.D."/>
        </authorList>
    </citation>
    <scope>NUCLEOTIDE SEQUENCE [LARGE SCALE GENOMIC DNA]</scope>
</reference>